<sequence length="648" mass="73866">MKQNKQKFIKTLLLGLGIFGAVGTASLTIPAILANQTHKTSSNNNKLINSQITHKLNGNPTQVRLQYANICDRNLGYPRSFAGPNNFNTVENKRAVIFEGSNQYFEYINFFVNKILNPGMLNRANHRIKWWFKSSDNNNPQTFTGYEGDRGKELKRFVSYVPSTDYTVSNAKVSDSGLYGISSLATSDLNKEDYLREQVSEHPFRLIVCPKVATGIIKVNGVVHLSYDLVYGTTAKIDVDAIYNHNEHKEWYEPLMTKDYQWEYQLDGNDQWKTLSTWNKTSKVPNIPFEYSQYNLRCLIRYKLTDQDNLAYSSENCFICPSNVVKINVKKSLSDLKTSLTFDYQKLVLNNTVIVNEKKNGYLQDLTYTWSKYNLSTKRWERVKALTEFTNNEGKINLIDVNPGKYKFTISFKGEQEGIDSCIIQILPTQTLIPEYTAKAKIALPKLESKLDLSNLPTYSIYKENGQCIASHLTLQPDGNYQPLYLDTSSLKNINNNLYVKTYNPRTNIHSVQLVRLQGNATIPSRTRIQQSDSHSYIHSHGDKTKYSHSKTTAKDSKLSTTEMNPDIITSDSSSATAKTISSISETEKSPSSKPMVEQSDSVKQSKTFEWWKILLIMLSALTGVGCGVWIIKFISKKRRQKYKKVED</sequence>
<comment type="caution">
    <text evidence="3">The sequence shown here is derived from an EMBL/GenBank/DDBJ whole genome shotgun (WGS) entry which is preliminary data.</text>
</comment>
<keyword evidence="4" id="KW-1185">Reference proteome</keyword>
<name>A0ABP9U7L4_9BACT</name>
<keyword evidence="2" id="KW-1133">Transmembrane helix</keyword>
<organism evidence="3 4">
    <name type="scientific">Ureaplasma ceti</name>
    <dbReference type="NCBI Taxonomy" id="3119530"/>
    <lineage>
        <taxon>Bacteria</taxon>
        <taxon>Bacillati</taxon>
        <taxon>Mycoplasmatota</taxon>
        <taxon>Mycoplasmoidales</taxon>
        <taxon>Mycoplasmoidaceae</taxon>
        <taxon>Ureaplasma</taxon>
    </lineage>
</organism>
<feature type="region of interest" description="Disordered" evidence="1">
    <location>
        <begin position="525"/>
        <end position="600"/>
    </location>
</feature>
<proteinExistence type="predicted"/>
<accession>A0ABP9U7L4</accession>
<evidence type="ECO:0000313" key="4">
    <source>
        <dbReference type="Proteomes" id="UP001449582"/>
    </source>
</evidence>
<keyword evidence="2" id="KW-0472">Membrane</keyword>
<protein>
    <submittedName>
        <fullName evidence="3">Uncharacterized protein</fullName>
    </submittedName>
</protein>
<feature type="compositionally biased region" description="Low complexity" evidence="1">
    <location>
        <begin position="567"/>
        <end position="585"/>
    </location>
</feature>
<dbReference type="Proteomes" id="UP001449582">
    <property type="component" value="Unassembled WGS sequence"/>
</dbReference>
<gene>
    <name evidence="3" type="ORF">UREOM_6480</name>
</gene>
<feature type="compositionally biased region" description="Polar residues" evidence="1">
    <location>
        <begin position="525"/>
        <end position="537"/>
    </location>
</feature>
<dbReference type="EMBL" id="BAABQM010000005">
    <property type="protein sequence ID" value="GAA5414937.1"/>
    <property type="molecule type" value="Genomic_DNA"/>
</dbReference>
<evidence type="ECO:0000313" key="3">
    <source>
        <dbReference type="EMBL" id="GAA5414937.1"/>
    </source>
</evidence>
<evidence type="ECO:0000256" key="1">
    <source>
        <dbReference type="SAM" id="MobiDB-lite"/>
    </source>
</evidence>
<evidence type="ECO:0000256" key="2">
    <source>
        <dbReference type="SAM" id="Phobius"/>
    </source>
</evidence>
<dbReference type="RefSeq" id="WP_353290098.1">
    <property type="nucleotide sequence ID" value="NZ_BAABQM010000005.1"/>
</dbReference>
<feature type="transmembrane region" description="Helical" evidence="2">
    <location>
        <begin position="611"/>
        <end position="635"/>
    </location>
</feature>
<keyword evidence="2" id="KW-0812">Transmembrane</keyword>
<reference evidence="3" key="1">
    <citation type="submission" date="2024-02" db="EMBL/GenBank/DDBJ databases">
        <title>Draft genome sequence of new strains in genus Ureaplasma.</title>
        <authorList>
            <person name="Nakajima Y."/>
            <person name="Segawa T."/>
        </authorList>
    </citation>
    <scope>NUCLEOTIDE SEQUENCE [LARGE SCALE GENOMIC DNA]</scope>
    <source>
        <strain evidence="3">OM1</strain>
    </source>
</reference>